<dbReference type="PANTHER" id="PTHR14918">
    <property type="entry name" value="KICSTOR COMPLEX PROTEIN SZT2"/>
    <property type="match status" value="1"/>
</dbReference>
<proteinExistence type="predicted"/>
<sequence>MDFDEASHMTLNNDFFDCHAETAAKVFILMPKDVPISRASRLQWFIEHLNKLITASALENLNGSSNKLEILSIVPEDGCKVTNDTKYLVTNSTKIVYVSQTYRFVYCLDMSPSQSAVDIIQGRILFDEVINCFKTSLLGLCSEFMIPCSRVPLQPSIYLTVIINTPFFISPAQQVIVKGVRVSSHNIQEIIKLVQVQFHHLEGKIAEVSAKAYDQIDLQMMENEDMYGGLFDLCENDCIANIQMVSPDANFVNMLRYSMLAIQLLPENSSSHIIVITDGVVAMPDSSILESLLYQLHYDSIAVSFQKVGSQFKPDKSVGYVPYTDLLIFLSHSTLGSILDVFPAHKQESESMNIYQELYLLWSFHTNYQPSCGIIHDNLDEKIHFKTQLDRSPPLLSKRQAEEKVNSSLSLLVSRRMREGYTVNMVSYNNGLLKIKLTLHWKTYIFIHYELTAPWPSPKQHTHLDIIITAPYEFLHDITCIMKKETKSTFRQAVFERFWIRSTQLATNENVLAQQLSSFENSNIWATLPESVRNGIPVFVANTGDIVKISFAPNDPICSKFSQIWQPICYMDTSNWRKWFHTHRLSLILKHDQPLPKHMHLSNSSGRFQVVQCRQAASALYGMLSDWSSFVLVDNHTYVKLLKSGNASNWFCVVRVTSKLPCATIILGFITGTPGQMRYQVCEELKRELTSLSYLSTALKSKEDIGCTLLLKPLEKILIRYERIPTNFHTVIFPDGTKNSVQTLPISPFAGTLFTTLSRYLFHQRWIWRATHLSNERLDVGSLARILGTLTRMRIMEGFNFAHSASGIITMVKELRMNAPHSSCVIQYVLFPPHSAWWMERASSGGGSEEENESDSDSLSQIVTEVWIEPQFGSVISNSSRVSYMDGKRYYELADVIKMMDKRCIHSLLTLEHLIYMCKGKESYESGIPMFSPSPKQTRVFQPDALTNQNYAMDNSDTKYWNPTLVQRIQNVAFNFDPISILSQCQQSELIFSMFIEDKEQLGDNSNKILLNNIHKHVLFYLNDCELELSSEDSTRFTKQVRNKGVSNLSANTSWRCYVKGVSEVHVILTMIPASIDDLKQIQDEDINLPIYVYNCPLAFLVDSHVNCLDTNKIFNKDVFEDHRFKIKVTEEPKLEHENNDEIYNNVRLYCKAVVVAHSRCFAKSVYSALHREAFVDKSDVDAAMGQCVKNSYEIDITHYLKTICSHIKDNKTNESQCCNEMKPVHRLIKEKFLKIISDAFNVIPENEYYYYCQNLNNYGSDSKIADSDDDEEPPSPLYEIHFNDSKSEKPTNISVDEDDEFKYCSPLFLHFICIVKLNNQLVQMPAKILPTCLADLINPIDISDLSKLSVILEMGLLTLPNDNANLNAKNMTRDEQGYSFEYKDLDNLQQVSEVQKIAVQKFQDEIKWLLQDEITTALLDIEPVTSDTLQFVMKHVTESHNIRCSCILEKIDLNFVYKTNESYEKFVQKFCCINITNYKLCQEGDLYYLVKNTNFDDEVQSIDGTSIYKSNDNASDISSIDVDDITLEFDDDIDDEIENYNWLLELNNKRPNLPNFWLITQIEKDVVTVYFHCRFIHLPTIHVRAYVDVQKSILDGVRELCKCVNQSLLLKSLYDTRICNELLEPADNYQDWSEKSQNTFRSTSMDETLDDAELFQATHIESTVKFKVGYFSCPVVWAIPFTLHQRLKTGPNKPGLSIGISALKTVLEKFSVTNRNNMFVYSDSNDDVFYLRLHENSMNSSHRGMHVKSNEFEQPVSRSPSITSLPIGPHRSNLARSDFSISSTTSSDVRPRVQSFGEKDTSKETCSNEDIVTLKVFGITDAKDDIRLQLTQVLQNRLDDAVLELLSIMLSRNAMCPLTPEDVHFLQKPFRPPEHIIKLSIPNHSVQLLDAFIHYLKQNLLQFLNVPKYTDSRLSHFKDYTESDRSNNRMTEENIFIYNQSQNPSSGSRGIACIAMAIIDRPSSSGQHAQSYSLEEATLDFEGSTASTVLTDEDLLPSIYLEFRIWKQGRVNYDILHEKLCAATSHSTWDIIMEYYFLTFELCVEDNLRSDSLRLQSFMDEIHVDVKLDTYLVSLGGQSSKRQKGYLSPQYSNEDMGSKRHSNLYFKPMELGDDGCLRDEYQEKIHDWLEFAIDLKVPAIKKITINLTHPNPLHSTLKEVQTIINMFQQEYVKCFTFENNAYVPYVYSLSTVSIIVISRNFDQWKISTSPAESQHNIPDDIRSQTNKHSQRFMHTFVAEKLIPRQKFLWAIISSRSVELYVYNWAKDNVIKLRSYCEQVNSWLNVRASTLNASCAQKIGLFHNQPIDHSRMPNNPYLNCIGDVEAMKRCPKDKSKKVVPLDNVFLESFRNNYKHLHVDCLDTVAMFTLEMSEIRKANKKHRDDSKKLYSMYQTRTNSSTESQIQLMLQNSRIIHYCHTPILFLTRWRLQSAATRDYNLATPVSRLSTPPEEAEEWHDELYRSFATEYKRYLQTLGFMTLEIDTNSKSSAKVIKSANIDDGGVVYMHKAIILGGILLFSIHLKEPFFITKLYALECNRIQLNARSPINQYIQTFLDECDTIKSSMHLHSFTYDFHLRSIYNYISNNQGYRVCNGYHLIQFLDDFMKYYNKAPNYARNLVHADSMIIGNLLTEGKQLYTYLLSNVKQYNLSVVSMHNIGEGTEYVLIQVSNISDVTYRDAQDRQHTDDFDITLIISNISTTYNNSDNVIHLKYYLILTSGREMYPKTEVERKLGKFRTVSSTSRTAIMESEYAKEMPDDCDSDKKSESDRSELTNLTQSTTDDESGCEHKAKRQSPNIEIKPESVNYLGYYSSHEQLMQQLILNCADNTKKTIKEMVTQGTVDCRTHLLWNKLLTNQDIGQLTFDEFVELKGLSKLESLGDIHPNLGSLINQPLHWFQGLAKLLLYKYHDQHRFYVSEDENIQYYVILHPRCTGAFMLLSIDMHTARGVSSHHA</sequence>
<feature type="region of interest" description="Disordered" evidence="1">
    <location>
        <begin position="1263"/>
        <end position="1283"/>
    </location>
</feature>
<gene>
    <name evidence="3" type="primary">LOC108562352</name>
</gene>
<dbReference type="GeneID" id="108562352"/>
<organism evidence="2 3">
    <name type="scientific">Nicrophorus vespilloides</name>
    <name type="common">Boreal carrion beetle</name>
    <dbReference type="NCBI Taxonomy" id="110193"/>
    <lineage>
        <taxon>Eukaryota</taxon>
        <taxon>Metazoa</taxon>
        <taxon>Ecdysozoa</taxon>
        <taxon>Arthropoda</taxon>
        <taxon>Hexapoda</taxon>
        <taxon>Insecta</taxon>
        <taxon>Pterygota</taxon>
        <taxon>Neoptera</taxon>
        <taxon>Endopterygota</taxon>
        <taxon>Coleoptera</taxon>
        <taxon>Polyphaga</taxon>
        <taxon>Staphyliniformia</taxon>
        <taxon>Silphidae</taxon>
        <taxon>Nicrophorinae</taxon>
        <taxon>Nicrophorus</taxon>
    </lineage>
</organism>
<evidence type="ECO:0000313" key="3">
    <source>
        <dbReference type="RefSeq" id="XP_017776135.1"/>
    </source>
</evidence>
<accession>A0ABM1MNI5</accession>
<feature type="compositionally biased region" description="Basic and acidic residues" evidence="1">
    <location>
        <begin position="2750"/>
        <end position="2771"/>
    </location>
</feature>
<feature type="region of interest" description="Disordered" evidence="1">
    <location>
        <begin position="1751"/>
        <end position="1802"/>
    </location>
</feature>
<dbReference type="PANTHER" id="PTHR14918:SF3">
    <property type="entry name" value="KICSTOR COMPLEX PROTEIN SZT2"/>
    <property type="match status" value="1"/>
</dbReference>
<dbReference type="InterPro" id="IPR033228">
    <property type="entry name" value="SZT2"/>
</dbReference>
<name>A0ABM1MNI5_NICVS</name>
<dbReference type="RefSeq" id="XP_017776135.1">
    <property type="nucleotide sequence ID" value="XM_017920646.1"/>
</dbReference>
<keyword evidence="2" id="KW-1185">Reference proteome</keyword>
<feature type="region of interest" description="Disordered" evidence="1">
    <location>
        <begin position="2750"/>
        <end position="2797"/>
    </location>
</feature>
<reference evidence="3" key="1">
    <citation type="submission" date="2025-08" db="UniProtKB">
        <authorList>
            <consortium name="RefSeq"/>
        </authorList>
    </citation>
    <scope>IDENTIFICATION</scope>
    <source>
        <tissue evidence="3">Whole Larva</tissue>
    </source>
</reference>
<dbReference type="Proteomes" id="UP000695000">
    <property type="component" value="Unplaced"/>
</dbReference>
<protein>
    <submittedName>
        <fullName evidence="3">Protein SZT2-like</fullName>
    </submittedName>
</protein>
<evidence type="ECO:0000313" key="2">
    <source>
        <dbReference type="Proteomes" id="UP000695000"/>
    </source>
</evidence>
<evidence type="ECO:0000256" key="1">
    <source>
        <dbReference type="SAM" id="MobiDB-lite"/>
    </source>
</evidence>
<feature type="compositionally biased region" description="Low complexity" evidence="1">
    <location>
        <begin position="1778"/>
        <end position="1789"/>
    </location>
</feature>